<comment type="function">
    <text evidence="12">Required for assembly of the mitotic spindle.</text>
</comment>
<comment type="subcellular location">
    <subcellularLocation>
        <location evidence="1">Cytoplasm</location>
        <location evidence="1">Cytoskeleton</location>
    </subcellularLocation>
</comment>
<keyword evidence="3" id="KW-0132">Cell division</keyword>
<dbReference type="RefSeq" id="XP_019038899.1">
    <property type="nucleotide sequence ID" value="XM_019180675.1"/>
</dbReference>
<dbReference type="SMART" id="SM00129">
    <property type="entry name" value="KISc"/>
    <property type="match status" value="1"/>
</dbReference>
<dbReference type="GO" id="GO:0061863">
    <property type="term" value="F:microtubule plus end polymerase"/>
    <property type="evidence" value="ECO:0007669"/>
    <property type="project" value="EnsemblFungi"/>
</dbReference>
<dbReference type="SUPFAM" id="SSF52540">
    <property type="entry name" value="P-loop containing nucleoside triphosphate hydrolases"/>
    <property type="match status" value="1"/>
</dbReference>
<feature type="non-terminal residue" evidence="17">
    <location>
        <position position="1"/>
    </location>
</feature>
<keyword evidence="2" id="KW-0963">Cytoplasm</keyword>
<dbReference type="PRINTS" id="PR00380">
    <property type="entry name" value="KINESINHEAVY"/>
</dbReference>
<dbReference type="PANTHER" id="PTHR47968:SF36">
    <property type="entry name" value="KINESIN HEAVY CHAIN ISOFORM X1"/>
    <property type="match status" value="1"/>
</dbReference>
<keyword evidence="7 13" id="KW-0067">ATP-binding</keyword>
<evidence type="ECO:0000256" key="13">
    <source>
        <dbReference type="PROSITE-ProRule" id="PRU00283"/>
    </source>
</evidence>
<keyword evidence="11" id="KW-0131">Cell cycle</keyword>
<evidence type="ECO:0000256" key="8">
    <source>
        <dbReference type="ARBA" id="ARBA00023054"/>
    </source>
</evidence>
<gene>
    <name evidence="17" type="ORF">WICANDRAFT_16128</name>
</gene>
<evidence type="ECO:0000256" key="3">
    <source>
        <dbReference type="ARBA" id="ARBA00022618"/>
    </source>
</evidence>
<evidence type="ECO:0000256" key="1">
    <source>
        <dbReference type="ARBA" id="ARBA00004245"/>
    </source>
</evidence>
<dbReference type="PROSITE" id="PS50067">
    <property type="entry name" value="KINESIN_MOTOR_2"/>
    <property type="match status" value="1"/>
</dbReference>
<dbReference type="InterPro" id="IPR027417">
    <property type="entry name" value="P-loop_NTPase"/>
</dbReference>
<name>A0A1E3P468_WICAA</name>
<proteinExistence type="inferred from homology"/>
<dbReference type="PROSITE" id="PS00411">
    <property type="entry name" value="KINESIN_MOTOR_1"/>
    <property type="match status" value="1"/>
</dbReference>
<dbReference type="GO" id="GO:0008017">
    <property type="term" value="F:microtubule binding"/>
    <property type="evidence" value="ECO:0007669"/>
    <property type="project" value="InterPro"/>
</dbReference>
<dbReference type="Proteomes" id="UP000094112">
    <property type="component" value="Unassembled WGS sequence"/>
</dbReference>
<dbReference type="STRING" id="683960.A0A1E3P468"/>
<dbReference type="GO" id="GO:0005524">
    <property type="term" value="F:ATP binding"/>
    <property type="evidence" value="ECO:0007669"/>
    <property type="project" value="UniProtKB-UniRule"/>
</dbReference>
<feature type="non-terminal residue" evidence="17">
    <location>
        <position position="560"/>
    </location>
</feature>
<keyword evidence="4 14" id="KW-0493">Microtubule</keyword>
<keyword evidence="18" id="KW-1185">Reference proteome</keyword>
<dbReference type="Gene3D" id="3.40.850.10">
    <property type="entry name" value="Kinesin motor domain"/>
    <property type="match status" value="1"/>
</dbReference>
<evidence type="ECO:0000256" key="15">
    <source>
        <dbReference type="SAM" id="Coils"/>
    </source>
</evidence>
<dbReference type="GO" id="GO:0046785">
    <property type="term" value="P:microtubule polymerization"/>
    <property type="evidence" value="ECO:0007669"/>
    <property type="project" value="EnsemblFungi"/>
</dbReference>
<keyword evidence="8 15" id="KW-0175">Coiled coil</keyword>
<sequence length="560" mass="62538">PGSSLSSSTSRPQTPSFITPSQPYTGSISVAIRAKPSDTFLKDPWFLTNDSIQHNEIGDFKFDHVFHPSVSNYEVYDKVVKNLIKSLMDGYNATVFAYGMTGSGKTYSMSGIKGEPGVIPLSINEIFNHIENADKEIYKHELKVSYLEIYNEKIYDLLNINQLTNPALNNTQTELKIRDVPNYGVKVIGLVEEKVNSEHELLNIIQKGDLNRRTGETDFNTRSSRSHAIVLVRVCTTNTVTGIETFSTLSLCDLAGSEKATAQHERRKEGSYINKSLLALGSVIVKLSSSTTSAGHIPYRDSKLTRLLQPALSGDSLVSVLCTIHTGQNALAETVNTVRFAARAKNISLTVRKHEIDLTSEKDRMIEKLKSQVQIQAEELLLLKSSKGTSIGDENIDSGDASNQVSKEEVAQLSAENRILVERLEHYKRLNDESNAGRVVLKNDIVNDILTKLSNQDMDAANEELILKVEELFKKTYSEIDEYKSYINHLEHQLKTEVQNQSSGKRVKVGHQAFSPSKHASANEVDLILKDQEDEIFELKAELKNKEKIIKALQSAKRVR</sequence>
<dbReference type="GO" id="GO:1903754">
    <property type="term" value="C:cortical microtubule plus-end"/>
    <property type="evidence" value="ECO:0007669"/>
    <property type="project" value="EnsemblFungi"/>
</dbReference>
<dbReference type="InterPro" id="IPR001752">
    <property type="entry name" value="Kinesin_motor_dom"/>
</dbReference>
<dbReference type="PANTHER" id="PTHR47968">
    <property type="entry name" value="CENTROMERE PROTEIN E"/>
    <property type="match status" value="1"/>
</dbReference>
<organism evidence="17 18">
    <name type="scientific">Wickerhamomyces anomalus (strain ATCC 58044 / CBS 1984 / NCYC 433 / NRRL Y-366-8)</name>
    <name type="common">Yeast</name>
    <name type="synonym">Hansenula anomala</name>
    <dbReference type="NCBI Taxonomy" id="683960"/>
    <lineage>
        <taxon>Eukaryota</taxon>
        <taxon>Fungi</taxon>
        <taxon>Dikarya</taxon>
        <taxon>Ascomycota</taxon>
        <taxon>Saccharomycotina</taxon>
        <taxon>Saccharomycetes</taxon>
        <taxon>Phaffomycetales</taxon>
        <taxon>Wickerhamomycetaceae</taxon>
        <taxon>Wickerhamomyces</taxon>
    </lineage>
</organism>
<dbReference type="InterPro" id="IPR019821">
    <property type="entry name" value="Kinesin_motor_CS"/>
</dbReference>
<comment type="similarity">
    <text evidence="13 14">Belongs to the TRAFAC class myosin-kinesin ATPase superfamily. Kinesin family.</text>
</comment>
<accession>A0A1E3P468</accession>
<protein>
    <recommendedName>
        <fullName evidence="14">Kinesin-like protein</fullName>
    </recommendedName>
</protein>
<dbReference type="GO" id="GO:0051301">
    <property type="term" value="P:cell division"/>
    <property type="evidence" value="ECO:0007669"/>
    <property type="project" value="UniProtKB-KW"/>
</dbReference>
<dbReference type="FunFam" id="3.40.850.10:FF:000073">
    <property type="entry name" value="Kinesin-like protein"/>
    <property type="match status" value="1"/>
</dbReference>
<dbReference type="InterPro" id="IPR036961">
    <property type="entry name" value="Kinesin_motor_dom_sf"/>
</dbReference>
<evidence type="ECO:0000256" key="7">
    <source>
        <dbReference type="ARBA" id="ARBA00022840"/>
    </source>
</evidence>
<feature type="domain" description="Kinesin motor" evidence="16">
    <location>
        <begin position="27"/>
        <end position="347"/>
    </location>
</feature>
<feature type="coiled-coil region" evidence="15">
    <location>
        <begin position="522"/>
        <end position="556"/>
    </location>
</feature>
<dbReference type="GO" id="GO:0008574">
    <property type="term" value="F:plus-end-directed microtubule motor activity"/>
    <property type="evidence" value="ECO:0007669"/>
    <property type="project" value="EnsemblFungi"/>
</dbReference>
<dbReference type="GeneID" id="30197921"/>
<evidence type="ECO:0000313" key="17">
    <source>
        <dbReference type="EMBL" id="ODQ59692.1"/>
    </source>
</evidence>
<keyword evidence="10" id="KW-0206">Cytoskeleton</keyword>
<evidence type="ECO:0000256" key="2">
    <source>
        <dbReference type="ARBA" id="ARBA00022490"/>
    </source>
</evidence>
<dbReference type="GO" id="GO:0005816">
    <property type="term" value="C:spindle pole body"/>
    <property type="evidence" value="ECO:0007669"/>
    <property type="project" value="EnsemblFungi"/>
</dbReference>
<evidence type="ECO:0000256" key="11">
    <source>
        <dbReference type="ARBA" id="ARBA00023306"/>
    </source>
</evidence>
<feature type="binding site" evidence="13">
    <location>
        <begin position="99"/>
        <end position="106"/>
    </location>
    <ligand>
        <name>ATP</name>
        <dbReference type="ChEBI" id="CHEBI:30616"/>
    </ligand>
</feature>
<dbReference type="EMBL" id="KV454210">
    <property type="protein sequence ID" value="ODQ59692.1"/>
    <property type="molecule type" value="Genomic_DNA"/>
</dbReference>
<evidence type="ECO:0000256" key="12">
    <source>
        <dbReference type="ARBA" id="ARBA00054086"/>
    </source>
</evidence>
<keyword evidence="9 13" id="KW-0505">Motor protein</keyword>
<keyword evidence="6" id="KW-0498">Mitosis</keyword>
<dbReference type="InterPro" id="IPR027640">
    <property type="entry name" value="Kinesin-like_fam"/>
</dbReference>
<evidence type="ECO:0000256" key="10">
    <source>
        <dbReference type="ARBA" id="ARBA00023212"/>
    </source>
</evidence>
<keyword evidence="5 13" id="KW-0547">Nucleotide-binding</keyword>
<evidence type="ECO:0000313" key="18">
    <source>
        <dbReference type="Proteomes" id="UP000094112"/>
    </source>
</evidence>
<evidence type="ECO:0000256" key="14">
    <source>
        <dbReference type="RuleBase" id="RU000394"/>
    </source>
</evidence>
<evidence type="ECO:0000259" key="16">
    <source>
        <dbReference type="PROSITE" id="PS50067"/>
    </source>
</evidence>
<dbReference type="GO" id="GO:0030473">
    <property type="term" value="P:nuclear migration along microtubule"/>
    <property type="evidence" value="ECO:0007669"/>
    <property type="project" value="EnsemblFungi"/>
</dbReference>
<evidence type="ECO:0000256" key="4">
    <source>
        <dbReference type="ARBA" id="ARBA00022701"/>
    </source>
</evidence>
<dbReference type="AlphaFoldDB" id="A0A1E3P468"/>
<evidence type="ECO:0000256" key="6">
    <source>
        <dbReference type="ARBA" id="ARBA00022776"/>
    </source>
</evidence>
<evidence type="ECO:0000256" key="9">
    <source>
        <dbReference type="ARBA" id="ARBA00023175"/>
    </source>
</evidence>
<dbReference type="OrthoDB" id="3176171at2759"/>
<dbReference type="GO" id="GO:0007026">
    <property type="term" value="P:negative regulation of microtubule depolymerization"/>
    <property type="evidence" value="ECO:0007669"/>
    <property type="project" value="EnsemblFungi"/>
</dbReference>
<reference evidence="17 18" key="1">
    <citation type="journal article" date="2016" name="Proc. Natl. Acad. Sci. U.S.A.">
        <title>Comparative genomics of biotechnologically important yeasts.</title>
        <authorList>
            <person name="Riley R."/>
            <person name="Haridas S."/>
            <person name="Wolfe K.H."/>
            <person name="Lopes M.R."/>
            <person name="Hittinger C.T."/>
            <person name="Goeker M."/>
            <person name="Salamov A.A."/>
            <person name="Wisecaver J.H."/>
            <person name="Long T.M."/>
            <person name="Calvey C.H."/>
            <person name="Aerts A.L."/>
            <person name="Barry K.W."/>
            <person name="Choi C."/>
            <person name="Clum A."/>
            <person name="Coughlan A.Y."/>
            <person name="Deshpande S."/>
            <person name="Douglass A.P."/>
            <person name="Hanson S.J."/>
            <person name="Klenk H.-P."/>
            <person name="LaButti K.M."/>
            <person name="Lapidus A."/>
            <person name="Lindquist E.A."/>
            <person name="Lipzen A.M."/>
            <person name="Meier-Kolthoff J.P."/>
            <person name="Ohm R.A."/>
            <person name="Otillar R.P."/>
            <person name="Pangilinan J.L."/>
            <person name="Peng Y."/>
            <person name="Rokas A."/>
            <person name="Rosa C.A."/>
            <person name="Scheuner C."/>
            <person name="Sibirny A.A."/>
            <person name="Slot J.C."/>
            <person name="Stielow J.B."/>
            <person name="Sun H."/>
            <person name="Kurtzman C.P."/>
            <person name="Blackwell M."/>
            <person name="Grigoriev I.V."/>
            <person name="Jeffries T.W."/>
        </authorList>
    </citation>
    <scope>NUCLEOTIDE SEQUENCE [LARGE SCALE GENOMIC DNA]</scope>
    <source>
        <strain evidence="18">ATCC 58044 / CBS 1984 / NCYC 433 / NRRL Y-366-8</strain>
    </source>
</reference>
<evidence type="ECO:0000256" key="5">
    <source>
        <dbReference type="ARBA" id="ARBA00022741"/>
    </source>
</evidence>
<dbReference type="Pfam" id="PF00225">
    <property type="entry name" value="Kinesin"/>
    <property type="match status" value="1"/>
</dbReference>